<dbReference type="InterPro" id="IPR026444">
    <property type="entry name" value="Secre_tail"/>
</dbReference>
<comment type="caution">
    <text evidence="3">The sequence shown here is derived from an EMBL/GenBank/DDBJ whole genome shotgun (WGS) entry which is preliminary data.</text>
</comment>
<feature type="chain" id="PRO_5046752515" evidence="1">
    <location>
        <begin position="26"/>
        <end position="947"/>
    </location>
</feature>
<reference evidence="4" key="1">
    <citation type="journal article" date="2019" name="Int. J. Syst. Evol. Microbiol.">
        <title>The Global Catalogue of Microorganisms (GCM) 10K type strain sequencing project: providing services to taxonomists for standard genome sequencing and annotation.</title>
        <authorList>
            <consortium name="The Broad Institute Genomics Platform"/>
            <consortium name="The Broad Institute Genome Sequencing Center for Infectious Disease"/>
            <person name="Wu L."/>
            <person name="Ma J."/>
        </authorList>
    </citation>
    <scope>NUCLEOTIDE SEQUENCE [LARGE SCALE GENOMIC DNA]</scope>
    <source>
        <strain evidence="4">CECT 8289</strain>
    </source>
</reference>
<gene>
    <name evidence="3" type="ORF">ACFOWM_12665</name>
</gene>
<keyword evidence="1" id="KW-0732">Signal</keyword>
<dbReference type="EMBL" id="JBHSCZ010000004">
    <property type="protein sequence ID" value="MFC4263740.1"/>
    <property type="molecule type" value="Genomic_DNA"/>
</dbReference>
<proteinExistence type="predicted"/>
<feature type="domain" description="Secretion system C-terminal sorting" evidence="2">
    <location>
        <begin position="881"/>
        <end position="944"/>
    </location>
</feature>
<name>A0ABV8QVR1_9BACT</name>
<dbReference type="InterPro" id="IPR006626">
    <property type="entry name" value="PbH1"/>
</dbReference>
<dbReference type="InterPro" id="IPR011050">
    <property type="entry name" value="Pectin_lyase_fold/virulence"/>
</dbReference>
<accession>A0ABV8QVR1</accession>
<protein>
    <submittedName>
        <fullName evidence="3">T9SS type A sorting domain-containing protein</fullName>
    </submittedName>
</protein>
<keyword evidence="4" id="KW-1185">Reference proteome</keyword>
<dbReference type="InterPro" id="IPR012334">
    <property type="entry name" value="Pectin_lyas_fold"/>
</dbReference>
<evidence type="ECO:0000313" key="4">
    <source>
        <dbReference type="Proteomes" id="UP001595907"/>
    </source>
</evidence>
<dbReference type="SUPFAM" id="SSF51126">
    <property type="entry name" value="Pectin lyase-like"/>
    <property type="match status" value="1"/>
</dbReference>
<organism evidence="3 4">
    <name type="scientific">Ferruginibacter yonginensis</name>
    <dbReference type="NCBI Taxonomy" id="1310416"/>
    <lineage>
        <taxon>Bacteria</taxon>
        <taxon>Pseudomonadati</taxon>
        <taxon>Bacteroidota</taxon>
        <taxon>Chitinophagia</taxon>
        <taxon>Chitinophagales</taxon>
        <taxon>Chitinophagaceae</taxon>
        <taxon>Ferruginibacter</taxon>
    </lineage>
</organism>
<evidence type="ECO:0000259" key="2">
    <source>
        <dbReference type="Pfam" id="PF18962"/>
    </source>
</evidence>
<dbReference type="RefSeq" id="WP_379710715.1">
    <property type="nucleotide sequence ID" value="NZ_JBHSCZ010000004.1"/>
</dbReference>
<dbReference type="Gene3D" id="2.160.20.10">
    <property type="entry name" value="Single-stranded right-handed beta-helix, Pectin lyase-like"/>
    <property type="match status" value="1"/>
</dbReference>
<dbReference type="Proteomes" id="UP001595907">
    <property type="component" value="Unassembled WGS sequence"/>
</dbReference>
<dbReference type="SMART" id="SM00710">
    <property type="entry name" value="PbH1"/>
    <property type="match status" value="10"/>
</dbReference>
<feature type="signal peptide" evidence="1">
    <location>
        <begin position="1"/>
        <end position="25"/>
    </location>
</feature>
<dbReference type="Pfam" id="PF18962">
    <property type="entry name" value="Por_Secre_tail"/>
    <property type="match status" value="1"/>
</dbReference>
<evidence type="ECO:0000256" key="1">
    <source>
        <dbReference type="SAM" id="SignalP"/>
    </source>
</evidence>
<evidence type="ECO:0000313" key="3">
    <source>
        <dbReference type="EMBL" id="MFC4263740.1"/>
    </source>
</evidence>
<sequence length="947" mass="97179">MSHFFCKQFFFLLSTLISSTFICNAQVSVNPGAGSYPTLTAAFAAINAGTHTGAVTVDIVGNTVEGATTAVLNASGSGAASYTSIVISPSGGARLITGTTTAGSPLIDLNGADNVTINGLNAGGNSLTIQNETVSATSGTCTIRFIGGATNNVITNCTINGAFTGSVVTNGGTIFFSTDGVTTNGNDNNTISNNNIGPVGTSLPTKAILGNGSTTTTAIGNSGILIDNNNIFDYFGVTVTSSGIATNGGCNTWSITNNRFYQTGTRTWTTGSTHRAIDINNTTATSGATGFTITGNTIGYASNTQTGTYTLTGSTGKFQAINFNGINGGSATNINNNTIASISLTGVTSSGTGSSSPFLGILVSNGVANTNNNTIGSQSTNSSLVFSTNTTAATDVIGIYNFSVDIANMVSNNIGAISVTNAAASGTFIIYGIRINTSTSVTATLTSNTIGGSLPNSIQLNATGASSQIIGIVTPNAPAIFTSNTIRNLTSNIGTGTTTAASVIGILVNSTTPNHTLSQNVIFNLTNTNATAATVVTGIQFTGGTANIVERNSIYDLTSATNSTTAEINGIRVAGGTTVYRNNMIRLGQGVINAIGGAATNSSTAGINGFNGALGTDQFIHNSVYIGGSPTAGVGSSFAFNGTQTTNTRTFRNNVFFNARSNNGATGKNYAIKINGTTANPAGLTLNNNNYFANETGGIFGFFNGADVANLAAWQAAVGQDANSLSVDPLFVSTTDLHLTATSTMIDAGVNLSVANDFDGDTRGTTLPDIGADENNFSVLPLRWLEIQGAFNYNKQAVIIFKVNENNVAYYTIEKSTNGHIFIPLTTINSKGNGENSYSVTDITASKGVCFYRVKQTDFNGAFTYSAIVKLSATNNNNMSVFPNPVSTMATVSGATIGATLQLVDVTGKLLQNIKVTNPTFRVDMSGYSKGLYLLQGNNQVIKVMKE</sequence>